<dbReference type="GO" id="GO:0000287">
    <property type="term" value="F:magnesium ion binding"/>
    <property type="evidence" value="ECO:0007669"/>
    <property type="project" value="UniProtKB-UniRule"/>
</dbReference>
<keyword evidence="2" id="KW-0479">Metal-binding</keyword>
<feature type="active site" description="Proton acceptor" evidence="2">
    <location>
        <position position="75"/>
    </location>
</feature>
<comment type="caution">
    <text evidence="3">The sequence shown here is derived from an EMBL/GenBank/DDBJ whole genome shotgun (WGS) entry which is preliminary data.</text>
</comment>
<dbReference type="PANTHER" id="PTHR10291">
    <property type="entry name" value="DEHYDRODOLICHYL DIPHOSPHATE SYNTHASE FAMILY MEMBER"/>
    <property type="match status" value="1"/>
</dbReference>
<feature type="active site" evidence="2">
    <location>
        <position position="27"/>
    </location>
</feature>
<dbReference type="AlphaFoldDB" id="A0A401FQQ8"/>
<feature type="binding site" evidence="2">
    <location>
        <position position="214"/>
    </location>
    <ligand>
        <name>Mg(2+)</name>
        <dbReference type="ChEBI" id="CHEBI:18420"/>
    </ligand>
</feature>
<dbReference type="OrthoDB" id="4191603at2"/>
<keyword evidence="4" id="KW-1185">Reference proteome</keyword>
<dbReference type="InterPro" id="IPR018520">
    <property type="entry name" value="UPP_synth-like_CS"/>
</dbReference>
<dbReference type="NCBIfam" id="TIGR00055">
    <property type="entry name" value="uppS"/>
    <property type="match status" value="1"/>
</dbReference>
<dbReference type="GO" id="GO:0016094">
    <property type="term" value="P:polyprenol biosynthetic process"/>
    <property type="evidence" value="ECO:0007669"/>
    <property type="project" value="TreeGrafter"/>
</dbReference>
<evidence type="ECO:0000313" key="3">
    <source>
        <dbReference type="EMBL" id="GBC59299.1"/>
    </source>
</evidence>
<reference evidence="4" key="2">
    <citation type="submission" date="2019-01" db="EMBL/GenBank/DDBJ databases">
        <title>Genome sequence of Desulfonema ishimotonii strain Tokyo 01.</title>
        <authorList>
            <person name="Fukui M."/>
        </authorList>
    </citation>
    <scope>NUCLEOTIDE SEQUENCE [LARGE SCALE GENOMIC DNA]</scope>
    <source>
        <strain evidence="4">Tokyo 01</strain>
    </source>
</reference>
<feature type="binding site" evidence="2">
    <location>
        <position position="32"/>
    </location>
    <ligand>
        <name>substrate</name>
    </ligand>
</feature>
<comment type="cofactor">
    <cofactor evidence="2">
        <name>Mg(2+)</name>
        <dbReference type="ChEBI" id="CHEBI:18420"/>
    </cofactor>
    <text evidence="2">Binds 2 magnesium ions per subunit.</text>
</comment>
<proteinExistence type="inferred from homology"/>
<dbReference type="RefSeq" id="WP_124326820.1">
    <property type="nucleotide sequence ID" value="NZ_BEXT01000001.1"/>
</dbReference>
<dbReference type="CDD" id="cd00475">
    <property type="entry name" value="Cis_IPPS"/>
    <property type="match status" value="1"/>
</dbReference>
<dbReference type="PROSITE" id="PS01066">
    <property type="entry name" value="UPP_SYNTHASE"/>
    <property type="match status" value="1"/>
</dbReference>
<dbReference type="Gene3D" id="3.40.1180.10">
    <property type="entry name" value="Decaprenyl diphosphate synthase-like"/>
    <property type="match status" value="1"/>
</dbReference>
<feature type="binding site" evidence="2">
    <location>
        <position position="44"/>
    </location>
    <ligand>
        <name>substrate</name>
    </ligand>
</feature>
<dbReference type="EC" id="2.5.1.-" evidence="2"/>
<comment type="similarity">
    <text evidence="2">Belongs to the UPP synthase family.</text>
</comment>
<feature type="binding site" evidence="2">
    <location>
        <position position="195"/>
    </location>
    <ligand>
        <name>substrate</name>
    </ligand>
</feature>
<feature type="binding site" evidence="2">
    <location>
        <position position="27"/>
    </location>
    <ligand>
        <name>Mg(2+)</name>
        <dbReference type="ChEBI" id="CHEBI:18420"/>
    </ligand>
</feature>
<feature type="binding site" evidence="2">
    <location>
        <begin position="72"/>
        <end position="74"/>
    </location>
    <ligand>
        <name>substrate</name>
    </ligand>
</feature>
<keyword evidence="1 2" id="KW-0808">Transferase</keyword>
<dbReference type="PANTHER" id="PTHR10291:SF0">
    <property type="entry name" value="DEHYDRODOLICHYL DIPHOSPHATE SYNTHASE 2"/>
    <property type="match status" value="1"/>
</dbReference>
<evidence type="ECO:0000256" key="1">
    <source>
        <dbReference type="ARBA" id="ARBA00022679"/>
    </source>
</evidence>
<feature type="binding site" evidence="2">
    <location>
        <begin position="201"/>
        <end position="203"/>
    </location>
    <ligand>
        <name>substrate</name>
    </ligand>
</feature>
<name>A0A401FQQ8_9BACT</name>
<feature type="binding site" evidence="2">
    <location>
        <position position="40"/>
    </location>
    <ligand>
        <name>substrate</name>
    </ligand>
</feature>
<dbReference type="EMBL" id="BEXT01000001">
    <property type="protein sequence ID" value="GBC59299.1"/>
    <property type="molecule type" value="Genomic_DNA"/>
</dbReference>
<sequence>MNSNLPSGKSEGPDPEKIPAHIAMIMDGNGRWARKRLMNRVKGHEQGARVVRDVVRACSDMGVSFLTLYAFSTENWGRAKLEVSALMMILKNFLRSERPDMMANNIRLNAIGQIGRLPEAVRKTLAETMALTANNTGMVLSLALSYGSRAEITEMVREIAGKVRAGEMAPDDITPEVISGHLYTKDMPDPDLLIRTSGEMRISNFLLWQIAYSEIFVTDTLWPDFSKEELLRILQAYQRRDRRFGKIKVSE</sequence>
<dbReference type="InterPro" id="IPR001441">
    <property type="entry name" value="UPP_synth-like"/>
</dbReference>
<dbReference type="Proteomes" id="UP000288096">
    <property type="component" value="Unassembled WGS sequence"/>
</dbReference>
<feature type="binding site" evidence="2">
    <location>
        <position position="76"/>
    </location>
    <ligand>
        <name>substrate</name>
    </ligand>
</feature>
<dbReference type="InterPro" id="IPR036424">
    <property type="entry name" value="UPP_synth-like_sf"/>
</dbReference>
<dbReference type="FunFam" id="3.40.1180.10:FF:000001">
    <property type="entry name" value="(2E,6E)-farnesyl-diphosphate-specific ditrans,polycis-undecaprenyl-diphosphate synthase"/>
    <property type="match status" value="1"/>
</dbReference>
<gene>
    <name evidence="3" type="ORF">DENIS_0236</name>
</gene>
<dbReference type="NCBIfam" id="NF011405">
    <property type="entry name" value="PRK14830.1"/>
    <property type="match status" value="1"/>
</dbReference>
<reference evidence="4" key="1">
    <citation type="submission" date="2017-11" db="EMBL/GenBank/DDBJ databases">
        <authorList>
            <person name="Watanabe M."/>
            <person name="Kojima H."/>
        </authorList>
    </citation>
    <scope>NUCLEOTIDE SEQUENCE [LARGE SCALE GENOMIC DNA]</scope>
    <source>
        <strain evidence="4">Tokyo 01</strain>
    </source>
</reference>
<protein>
    <recommendedName>
        <fullName evidence="2">Isoprenyl transferase</fullName>
        <ecNumber evidence="2">2.5.1.-</ecNumber>
    </recommendedName>
</protein>
<dbReference type="SUPFAM" id="SSF64005">
    <property type="entry name" value="Undecaprenyl diphosphate synthase"/>
    <property type="match status" value="1"/>
</dbReference>
<dbReference type="Pfam" id="PF01255">
    <property type="entry name" value="Prenyltransf"/>
    <property type="match status" value="1"/>
</dbReference>
<feature type="binding site" evidence="2">
    <location>
        <begin position="28"/>
        <end position="31"/>
    </location>
    <ligand>
        <name>substrate</name>
    </ligand>
</feature>
<comment type="function">
    <text evidence="2">Catalyzes the condensation of isopentenyl diphosphate (IPP) with allylic pyrophosphates generating different type of terpenoids.</text>
</comment>
<organism evidence="3 4">
    <name type="scientific">Desulfonema ishimotonii</name>
    <dbReference type="NCBI Taxonomy" id="45657"/>
    <lineage>
        <taxon>Bacteria</taxon>
        <taxon>Pseudomonadati</taxon>
        <taxon>Thermodesulfobacteriota</taxon>
        <taxon>Desulfobacteria</taxon>
        <taxon>Desulfobacterales</taxon>
        <taxon>Desulfococcaceae</taxon>
        <taxon>Desulfonema</taxon>
    </lineage>
</organism>
<accession>A0A401FQQ8</accession>
<dbReference type="HAMAP" id="MF_01139">
    <property type="entry name" value="ISPT"/>
    <property type="match status" value="1"/>
</dbReference>
<feature type="binding site" evidence="2">
    <location>
        <position position="78"/>
    </location>
    <ligand>
        <name>substrate</name>
    </ligand>
</feature>
<comment type="subunit">
    <text evidence="2">Homodimer.</text>
</comment>
<evidence type="ECO:0000313" key="4">
    <source>
        <dbReference type="Proteomes" id="UP000288096"/>
    </source>
</evidence>
<dbReference type="GO" id="GO:0045547">
    <property type="term" value="F:ditrans,polycis-polyprenyl diphosphate synthase [(2E,6E)-farnesyl diphosphate specific] activity"/>
    <property type="evidence" value="ECO:0007669"/>
    <property type="project" value="TreeGrafter"/>
</dbReference>
<keyword evidence="2" id="KW-0460">Magnesium</keyword>
<evidence type="ECO:0000256" key="2">
    <source>
        <dbReference type="HAMAP-Rule" id="MF_01139"/>
    </source>
</evidence>